<evidence type="ECO:0000313" key="1">
    <source>
        <dbReference type="EMBL" id="QQP52392.1"/>
    </source>
</evidence>
<protein>
    <submittedName>
        <fullName evidence="1">Helicase (DNA) B</fullName>
    </submittedName>
</protein>
<proteinExistence type="predicted"/>
<accession>A0A7T8K9Z4</accession>
<dbReference type="Gene3D" id="3.40.50.300">
    <property type="entry name" value="P-loop containing nucleotide triphosphate hydrolases"/>
    <property type="match status" value="1"/>
</dbReference>
<keyword evidence="1" id="KW-0067">ATP-binding</keyword>
<keyword evidence="2" id="KW-1185">Reference proteome</keyword>
<name>A0A7T8K9Z4_CALRO</name>
<dbReference type="InterPro" id="IPR027417">
    <property type="entry name" value="P-loop_NTPase"/>
</dbReference>
<keyword evidence="1" id="KW-0547">Nucleotide-binding</keyword>
<gene>
    <name evidence="1" type="ORF">FKW44_004536</name>
</gene>
<keyword evidence="1" id="KW-0378">Hydrolase</keyword>
<evidence type="ECO:0000313" key="2">
    <source>
        <dbReference type="Proteomes" id="UP000595437"/>
    </source>
</evidence>
<organism evidence="1 2">
    <name type="scientific">Caligus rogercresseyi</name>
    <name type="common">Sea louse</name>
    <dbReference type="NCBI Taxonomy" id="217165"/>
    <lineage>
        <taxon>Eukaryota</taxon>
        <taxon>Metazoa</taxon>
        <taxon>Ecdysozoa</taxon>
        <taxon>Arthropoda</taxon>
        <taxon>Crustacea</taxon>
        <taxon>Multicrustacea</taxon>
        <taxon>Hexanauplia</taxon>
        <taxon>Copepoda</taxon>
        <taxon>Siphonostomatoida</taxon>
        <taxon>Caligidae</taxon>
        <taxon>Caligus</taxon>
    </lineage>
</organism>
<feature type="non-terminal residue" evidence="1">
    <location>
        <position position="1"/>
    </location>
</feature>
<dbReference type="EMBL" id="CP045892">
    <property type="protein sequence ID" value="QQP52392.1"/>
    <property type="molecule type" value="Genomic_DNA"/>
</dbReference>
<dbReference type="OrthoDB" id="416437at2759"/>
<dbReference type="GO" id="GO:0004386">
    <property type="term" value="F:helicase activity"/>
    <property type="evidence" value="ECO:0007669"/>
    <property type="project" value="UniProtKB-KW"/>
</dbReference>
<dbReference type="Pfam" id="PF13245">
    <property type="entry name" value="AAA_19"/>
    <property type="match status" value="1"/>
</dbReference>
<keyword evidence="1" id="KW-0347">Helicase</keyword>
<sequence length="89" mass="10016">LKPEVPLEGGESKEECSIVLYCCSHGKAASVIRTRIQCKAYTIHQIISSHKKFLTEPSNTWKYACVKVLVVDECSMVGITVRYVMSFVF</sequence>
<dbReference type="Proteomes" id="UP000595437">
    <property type="component" value="Chromosome 3"/>
</dbReference>
<dbReference type="AlphaFoldDB" id="A0A7T8K9Z4"/>
<reference evidence="2" key="1">
    <citation type="submission" date="2021-01" db="EMBL/GenBank/DDBJ databases">
        <title>Caligus Genome Assembly.</title>
        <authorList>
            <person name="Gallardo-Escarate C."/>
        </authorList>
    </citation>
    <scope>NUCLEOTIDE SEQUENCE [LARGE SCALE GENOMIC DNA]</scope>
</reference>